<comment type="caution">
    <text evidence="1">The sequence shown here is derived from an EMBL/GenBank/DDBJ whole genome shotgun (WGS) entry which is preliminary data.</text>
</comment>
<organism evidence="1 2">
    <name type="scientific">Tanacetum coccineum</name>
    <dbReference type="NCBI Taxonomy" id="301880"/>
    <lineage>
        <taxon>Eukaryota</taxon>
        <taxon>Viridiplantae</taxon>
        <taxon>Streptophyta</taxon>
        <taxon>Embryophyta</taxon>
        <taxon>Tracheophyta</taxon>
        <taxon>Spermatophyta</taxon>
        <taxon>Magnoliopsida</taxon>
        <taxon>eudicotyledons</taxon>
        <taxon>Gunneridae</taxon>
        <taxon>Pentapetalae</taxon>
        <taxon>asterids</taxon>
        <taxon>campanulids</taxon>
        <taxon>Asterales</taxon>
        <taxon>Asteraceae</taxon>
        <taxon>Asteroideae</taxon>
        <taxon>Anthemideae</taxon>
        <taxon>Anthemidinae</taxon>
        <taxon>Tanacetum</taxon>
    </lineage>
</organism>
<gene>
    <name evidence="1" type="ORF">Tco_1054434</name>
</gene>
<sequence length="112" mass="13131">MECTVDITELFRKLKFICHCANPFKDFERSNVLGIKLSSFSESDDTFTSLQALSNLYYLFSGFMDYFWSRELNISNFGLANKKILPMFLDDMSYSCLIEYPKHSAMTARIWM</sequence>
<keyword evidence="2" id="KW-1185">Reference proteome</keyword>
<protein>
    <recommendedName>
        <fullName evidence="3">Maturase K</fullName>
    </recommendedName>
</protein>
<reference evidence="1" key="2">
    <citation type="submission" date="2022-01" db="EMBL/GenBank/DDBJ databases">
        <authorList>
            <person name="Yamashiro T."/>
            <person name="Shiraishi A."/>
            <person name="Satake H."/>
            <person name="Nakayama K."/>
        </authorList>
    </citation>
    <scope>NUCLEOTIDE SEQUENCE</scope>
</reference>
<name>A0ABQ5GYV3_9ASTR</name>
<evidence type="ECO:0000313" key="1">
    <source>
        <dbReference type="EMBL" id="GJT80092.1"/>
    </source>
</evidence>
<evidence type="ECO:0008006" key="3">
    <source>
        <dbReference type="Google" id="ProtNLM"/>
    </source>
</evidence>
<accession>A0ABQ5GYV3</accession>
<proteinExistence type="predicted"/>
<dbReference type="EMBL" id="BQNB010018958">
    <property type="protein sequence ID" value="GJT80092.1"/>
    <property type="molecule type" value="Genomic_DNA"/>
</dbReference>
<reference evidence="1" key="1">
    <citation type="journal article" date="2022" name="Int. J. Mol. Sci.">
        <title>Draft Genome of Tanacetum Coccineum: Genomic Comparison of Closely Related Tanacetum-Family Plants.</title>
        <authorList>
            <person name="Yamashiro T."/>
            <person name="Shiraishi A."/>
            <person name="Nakayama K."/>
            <person name="Satake H."/>
        </authorList>
    </citation>
    <scope>NUCLEOTIDE SEQUENCE</scope>
</reference>
<dbReference type="Proteomes" id="UP001151760">
    <property type="component" value="Unassembled WGS sequence"/>
</dbReference>
<evidence type="ECO:0000313" key="2">
    <source>
        <dbReference type="Proteomes" id="UP001151760"/>
    </source>
</evidence>